<feature type="domain" description="Peptidase S9 prolyl oligopeptidase catalytic" evidence="5">
    <location>
        <begin position="478"/>
        <end position="685"/>
    </location>
</feature>
<keyword evidence="7" id="KW-1185">Reference proteome</keyword>
<gene>
    <name evidence="6" type="ORF">ACFQ27_12970</name>
</gene>
<evidence type="ECO:0000256" key="4">
    <source>
        <dbReference type="SAM" id="SignalP"/>
    </source>
</evidence>
<evidence type="ECO:0000256" key="1">
    <source>
        <dbReference type="ARBA" id="ARBA00022729"/>
    </source>
</evidence>
<feature type="signal peptide" evidence="4">
    <location>
        <begin position="1"/>
        <end position="23"/>
    </location>
</feature>
<dbReference type="InterPro" id="IPR011042">
    <property type="entry name" value="6-blade_b-propeller_TolB-like"/>
</dbReference>
<dbReference type="PANTHER" id="PTHR42776:SF13">
    <property type="entry name" value="DIPEPTIDYL-PEPTIDASE 5"/>
    <property type="match status" value="1"/>
</dbReference>
<dbReference type="Pfam" id="PF00326">
    <property type="entry name" value="Peptidase_S9"/>
    <property type="match status" value="1"/>
</dbReference>
<reference evidence="7" key="1">
    <citation type="journal article" date="2019" name="Int. J. Syst. Evol. Microbiol.">
        <title>The Global Catalogue of Microorganisms (GCM) 10K type strain sequencing project: providing services to taxonomists for standard genome sequencing and annotation.</title>
        <authorList>
            <consortium name="The Broad Institute Genomics Platform"/>
            <consortium name="The Broad Institute Genome Sequencing Center for Infectious Disease"/>
            <person name="Wu L."/>
            <person name="Ma J."/>
        </authorList>
    </citation>
    <scope>NUCLEOTIDE SEQUENCE [LARGE SCALE GENOMIC DNA]</scope>
    <source>
        <strain evidence="7">CCUG 55074</strain>
    </source>
</reference>
<dbReference type="Gene3D" id="2.120.10.30">
    <property type="entry name" value="TolB, C-terminal domain"/>
    <property type="match status" value="2"/>
</dbReference>
<accession>A0ABW3T793</accession>
<evidence type="ECO:0000313" key="6">
    <source>
        <dbReference type="EMBL" id="MFD1191495.1"/>
    </source>
</evidence>
<dbReference type="Pfam" id="PF07676">
    <property type="entry name" value="PD40"/>
    <property type="match status" value="3"/>
</dbReference>
<dbReference type="SUPFAM" id="SSF53474">
    <property type="entry name" value="alpha/beta-Hydrolases"/>
    <property type="match status" value="1"/>
</dbReference>
<keyword evidence="1 4" id="KW-0732">Signal</keyword>
<evidence type="ECO:0000256" key="3">
    <source>
        <dbReference type="ARBA" id="ARBA00022825"/>
    </source>
</evidence>
<sequence length="687" mass="74857">MTFRRLLLAACALSIAGAAPALAQAPRGFTPKDLATLDRLSDLRASPDGRYAIYDLRATDWAADKGVHSLWIVDLAAKTPQPRKLAISEGGVGSARWSADGKFIYFISSRSGSDQVWRTTPEGATATQVTNLPLDVGAFRLSPDGKSVVVGLAVYPDCPTLQCTLDRNAQPKKPSGKLYNKMFVRHWDQWADGTRNHLFALPLNADGTTGAAVELTPGLDGDIPTKPFGGDDDFTVTPDGKSVIFSVRIAGTSEPWSTNFDLYKVPVDASAKPVNLTADNLAWDAAPAVSPDGSKLAWLAMKRPGFEADRYGIMVRDLKTGATRELAPAWDRSTDAIKWSADGKTIYGVAQDLGQQRLYAFNAVKGGAPKALTGDGHVAEFDVSKSGLVFARDDLTGPAQAYALPAKAKAPIQLTRVNADKLAGIAMGAPEQFSFAGWNGETVHGYVVKPANYQPGKTYPVAFLIHGGPQGSFGNLFHYRWNAQTYAGHGYAVVMIDFHGSTGYGQGFTDAISRHWGDRPLEDLQKGWSAALAKYPFLDGGRACALGGSYGGFMVNWIAGNWNEPWKCLVNHDGVFDNRAMGYATEELWFSEWENGGTPWANPAGYEKFNPVNHVANWTKPELVIHGQNDFRIPVEQGLAAFTALQRKGVPSQFLYFPNENHWVLKPQNLVQWHDTVFNWLDRWTAN</sequence>
<name>A0ABW3T793_9CAUL</name>
<dbReference type="InterPro" id="IPR001375">
    <property type="entry name" value="Peptidase_S9_cat"/>
</dbReference>
<evidence type="ECO:0000256" key="2">
    <source>
        <dbReference type="ARBA" id="ARBA00022801"/>
    </source>
</evidence>
<evidence type="ECO:0000259" key="5">
    <source>
        <dbReference type="Pfam" id="PF00326"/>
    </source>
</evidence>
<keyword evidence="3" id="KW-0720">Serine protease</keyword>
<dbReference type="Gene3D" id="3.40.50.1820">
    <property type="entry name" value="alpha/beta hydrolase"/>
    <property type="match status" value="1"/>
</dbReference>
<protein>
    <submittedName>
        <fullName evidence="6">Prolyl oligopeptidase family serine peptidase</fullName>
    </submittedName>
</protein>
<dbReference type="InterPro" id="IPR011659">
    <property type="entry name" value="WD40"/>
</dbReference>
<comment type="caution">
    <text evidence="6">The sequence shown here is derived from an EMBL/GenBank/DDBJ whole genome shotgun (WGS) entry which is preliminary data.</text>
</comment>
<evidence type="ECO:0000313" key="7">
    <source>
        <dbReference type="Proteomes" id="UP001597216"/>
    </source>
</evidence>
<dbReference type="EMBL" id="JBHTLQ010000028">
    <property type="protein sequence ID" value="MFD1191495.1"/>
    <property type="molecule type" value="Genomic_DNA"/>
</dbReference>
<feature type="chain" id="PRO_5046833218" evidence="4">
    <location>
        <begin position="24"/>
        <end position="687"/>
    </location>
</feature>
<dbReference type="Proteomes" id="UP001597216">
    <property type="component" value="Unassembled WGS sequence"/>
</dbReference>
<keyword evidence="3" id="KW-0645">Protease</keyword>
<dbReference type="InterPro" id="IPR029058">
    <property type="entry name" value="AB_hydrolase_fold"/>
</dbReference>
<organism evidence="6 7">
    <name type="scientific">Phenylobacterium conjunctum</name>
    <dbReference type="NCBI Taxonomy" id="1298959"/>
    <lineage>
        <taxon>Bacteria</taxon>
        <taxon>Pseudomonadati</taxon>
        <taxon>Pseudomonadota</taxon>
        <taxon>Alphaproteobacteria</taxon>
        <taxon>Caulobacterales</taxon>
        <taxon>Caulobacteraceae</taxon>
        <taxon>Phenylobacterium</taxon>
    </lineage>
</organism>
<keyword evidence="2" id="KW-0378">Hydrolase</keyword>
<dbReference type="PANTHER" id="PTHR42776">
    <property type="entry name" value="SERINE PEPTIDASE S9 FAMILY MEMBER"/>
    <property type="match status" value="1"/>
</dbReference>
<dbReference type="RefSeq" id="WP_377353873.1">
    <property type="nucleotide sequence ID" value="NZ_JBHTLQ010000028.1"/>
</dbReference>
<dbReference type="SUPFAM" id="SSF82171">
    <property type="entry name" value="DPP6 N-terminal domain-like"/>
    <property type="match status" value="1"/>
</dbReference>
<proteinExistence type="predicted"/>